<accession>A0A368WE97</accession>
<keyword evidence="2" id="KW-1185">Reference proteome</keyword>
<reference evidence="1 2" key="1">
    <citation type="submission" date="2018-07" db="EMBL/GenBank/DDBJ databases">
        <title>Genomic Encyclopedia of Type Strains, Phase III (KMG-III): the genomes of soil and plant-associated and newly described type strains.</title>
        <authorList>
            <person name="Whitman W."/>
        </authorList>
    </citation>
    <scope>NUCLEOTIDE SEQUENCE [LARGE SCALE GENOMIC DNA]</scope>
    <source>
        <strain evidence="1 2">CECT 7506</strain>
    </source>
</reference>
<evidence type="ECO:0000313" key="2">
    <source>
        <dbReference type="Proteomes" id="UP000252415"/>
    </source>
</evidence>
<comment type="caution">
    <text evidence="1">The sequence shown here is derived from an EMBL/GenBank/DDBJ whole genome shotgun (WGS) entry which is preliminary data.</text>
</comment>
<dbReference type="EMBL" id="QPJD01000001">
    <property type="protein sequence ID" value="RCW52044.1"/>
    <property type="molecule type" value="Genomic_DNA"/>
</dbReference>
<gene>
    <name evidence="1" type="ORF">DFP97_101390</name>
</gene>
<proteinExistence type="predicted"/>
<dbReference type="Proteomes" id="UP000252415">
    <property type="component" value="Unassembled WGS sequence"/>
</dbReference>
<name>A0A368WE97_9BACL</name>
<protein>
    <submittedName>
        <fullName evidence="1">Uncharacterized protein</fullName>
    </submittedName>
</protein>
<organism evidence="1 2">
    <name type="scientific">Paenibacillus prosopidis</name>
    <dbReference type="NCBI Taxonomy" id="630520"/>
    <lineage>
        <taxon>Bacteria</taxon>
        <taxon>Bacillati</taxon>
        <taxon>Bacillota</taxon>
        <taxon>Bacilli</taxon>
        <taxon>Bacillales</taxon>
        <taxon>Paenibacillaceae</taxon>
        <taxon>Paenibacillus</taxon>
    </lineage>
</organism>
<sequence>MKRRAGTQVNLMSVHLVSNALHPGRTAIIRPSDAFGERIYQPPCILSFLPPQ</sequence>
<dbReference type="AlphaFoldDB" id="A0A368WE97"/>
<evidence type="ECO:0000313" key="1">
    <source>
        <dbReference type="EMBL" id="RCW52044.1"/>
    </source>
</evidence>